<dbReference type="PROSITE" id="PS01187">
    <property type="entry name" value="EGF_CA"/>
    <property type="match status" value="1"/>
</dbReference>
<dbReference type="InParanoid" id="A0A4W6EF66"/>
<dbReference type="InterPro" id="IPR057774">
    <property type="entry name" value="D8C_UMOD/GP2/OIT3-like"/>
</dbReference>
<dbReference type="Ensembl" id="ENSLCAT00010036723.1">
    <property type="protein sequence ID" value="ENSLCAP00010035881.1"/>
    <property type="gene ID" value="ENSLCAG00010016825.1"/>
</dbReference>
<dbReference type="FunCoup" id="A0A4W6EF66">
    <property type="interactions" value="645"/>
</dbReference>
<keyword evidence="5" id="KW-0325">Glycoprotein</keyword>
<dbReference type="GO" id="GO:0005509">
    <property type="term" value="F:calcium ion binding"/>
    <property type="evidence" value="ECO:0007669"/>
    <property type="project" value="InterPro"/>
</dbReference>
<dbReference type="InterPro" id="IPR001507">
    <property type="entry name" value="ZP_dom"/>
</dbReference>
<dbReference type="CDD" id="cd00054">
    <property type="entry name" value="EGF_CA"/>
    <property type="match status" value="1"/>
</dbReference>
<dbReference type="STRING" id="8187.ENSLCAP00010035881"/>
<dbReference type="GO" id="GO:0045217">
    <property type="term" value="P:cell-cell junction maintenance"/>
    <property type="evidence" value="ECO:0007669"/>
    <property type="project" value="TreeGrafter"/>
</dbReference>
<dbReference type="Gene3D" id="2.60.40.4100">
    <property type="entry name" value="Zona pellucida, ZP-C domain"/>
    <property type="match status" value="1"/>
</dbReference>
<feature type="disulfide bond" evidence="6">
    <location>
        <begin position="397"/>
        <end position="407"/>
    </location>
</feature>
<dbReference type="InterPro" id="IPR018097">
    <property type="entry name" value="EGF_Ca-bd_CS"/>
</dbReference>
<sequence length="850" mass="92463">MEMPGALLLLLLLQIFTGDTSGTLVSSCDSCHDEAVCLESRERGDAFANQAFSCVCKDGFLGDGLTCYNTKLCSDSSCCSQGYHWSPDRGCVDTDECSLPDSPCVPPQVCQNTPGSFNCLKLSSSTRSGPSSQSVQFNCGNTVCPLGMDCISNNATARCADPCEYYTVLDDDWRSTNNTVNQITRCDRDISWQGWYRLFLGQTSAHIPERCIDRYRCGTHAPLWITEPHPTQSGVIVNRIVCNAWAGSCCYFSSHTIHVKLCYGNYYVYKLVKPSTCQLAYCAEVKRTHTAVSSTTPDPRSQMSSATQVNINSITTVGNSALAEGQVRLVNGGNSSCSGRVEIFLRGQWGTVCDDNWDLVDAQVVCRQLGCGRVLSAPHSARFGAGTGPIWLDDVMCRGNESKLTECRHQGFGSHNCGHNEDAGVVCEVHPGPISTLLPTTHDPRPSTIPTTEVIADSSPTTSAEGQVRLVNGGNSSCSGRVEIFLRGQWGTVCDDNWDLVDAQVVCRQLGCGRVLSAPHSARFGAGTGPIWLDDVMCRGNESKLTECRHQGFGSHNCGHNEDAGVVCEVLLQPTQLICGRDKLQVGLNLVAMTSTGLNPFSGNLASRNCSWVRVLDDVVWYEVEAQAGACGNTLRTNRTHAIYSNSLFIYPTNVSFARPVSLPFSCAYPLDTDTSLNVAIRPFLPLPDRLSGSGTKARASMSLFRNSNFTEPYPAGLISLPVGSPLYVGVSVEERDPSFALVLVDCYATHSSNPDDPTRYFLIQNKCPTDRRQVSVVESGSSLQARFSALLFLFQGEYRDIYLHCSLSLCDRRSSCVRPCTNRAYRSISSSAPLKLLSIGPITWDKSPE</sequence>
<dbReference type="SMART" id="SM00241">
    <property type="entry name" value="ZP"/>
    <property type="match status" value="1"/>
</dbReference>
<dbReference type="InterPro" id="IPR036772">
    <property type="entry name" value="SRCR-like_dom_sf"/>
</dbReference>
<keyword evidence="3" id="KW-0677">Repeat</keyword>
<feature type="disulfide bond" evidence="6">
    <location>
        <begin position="366"/>
        <end position="427"/>
    </location>
</feature>
<dbReference type="GO" id="GO:0032502">
    <property type="term" value="P:developmental process"/>
    <property type="evidence" value="ECO:0007669"/>
    <property type="project" value="UniProtKB-ARBA"/>
</dbReference>
<keyword evidence="2 7" id="KW-0732">Signal</keyword>
<reference evidence="11" key="1">
    <citation type="submission" date="2015-09" db="EMBL/GenBank/DDBJ databases">
        <authorList>
            <person name="Sai Rama Sridatta P."/>
        </authorList>
    </citation>
    <scope>NUCLEOTIDE SEQUENCE [LARGE SCALE GENOMIC DNA]</scope>
</reference>
<dbReference type="SMART" id="SM00202">
    <property type="entry name" value="SR"/>
    <property type="match status" value="2"/>
</dbReference>
<evidence type="ECO:0000256" key="3">
    <source>
        <dbReference type="ARBA" id="ARBA00022737"/>
    </source>
</evidence>
<feature type="domain" description="SRCR" evidence="8">
    <location>
        <begin position="468"/>
        <end position="569"/>
    </location>
</feature>
<dbReference type="FunFam" id="3.10.250.10:FF:000003">
    <property type="entry name" value="Deleted in malignant brain tumors 1"/>
    <property type="match status" value="2"/>
</dbReference>
<evidence type="ECO:0000256" key="5">
    <source>
        <dbReference type="ARBA" id="ARBA00023180"/>
    </source>
</evidence>
<feature type="signal peptide" evidence="7">
    <location>
        <begin position="1"/>
        <end position="22"/>
    </location>
</feature>
<feature type="disulfide bond" evidence="6">
    <location>
        <begin position="494"/>
        <end position="558"/>
    </location>
</feature>
<keyword evidence="11" id="KW-1185">Reference proteome</keyword>
<dbReference type="InterPro" id="IPR055355">
    <property type="entry name" value="ZP-C"/>
</dbReference>
<dbReference type="PRINTS" id="PR00258">
    <property type="entry name" value="SPERACTRCPTR"/>
</dbReference>
<feature type="disulfide bond" evidence="6">
    <location>
        <begin position="507"/>
        <end position="568"/>
    </location>
</feature>
<dbReference type="Pfam" id="PF00530">
    <property type="entry name" value="SRCR"/>
    <property type="match status" value="2"/>
</dbReference>
<dbReference type="InterPro" id="IPR042235">
    <property type="entry name" value="ZP-C_dom"/>
</dbReference>
<reference evidence="10" key="3">
    <citation type="submission" date="2025-09" db="UniProtKB">
        <authorList>
            <consortium name="Ensembl"/>
        </authorList>
    </citation>
    <scope>IDENTIFICATION</scope>
</reference>
<dbReference type="PANTHER" id="PTHR47653:SF1">
    <property type="entry name" value="DELETED IN MALIGNANT BRAIN TUMORS 1 PROTEIN"/>
    <property type="match status" value="1"/>
</dbReference>
<accession>A0A4W6EF66</accession>
<evidence type="ECO:0000259" key="9">
    <source>
        <dbReference type="PROSITE" id="PS51034"/>
    </source>
</evidence>
<feature type="domain" description="SRCR" evidence="8">
    <location>
        <begin position="327"/>
        <end position="428"/>
    </location>
</feature>
<feature type="disulfide bond" evidence="6">
    <location>
        <begin position="538"/>
        <end position="548"/>
    </location>
</feature>
<dbReference type="Gene3D" id="2.10.25.10">
    <property type="entry name" value="Laminin"/>
    <property type="match status" value="2"/>
</dbReference>
<dbReference type="Proteomes" id="UP000314980">
    <property type="component" value="Unassembled WGS sequence"/>
</dbReference>
<dbReference type="GO" id="GO:0016020">
    <property type="term" value="C:membrane"/>
    <property type="evidence" value="ECO:0007669"/>
    <property type="project" value="InterPro"/>
</dbReference>
<evidence type="ECO:0000256" key="4">
    <source>
        <dbReference type="ARBA" id="ARBA00023157"/>
    </source>
</evidence>
<dbReference type="PROSITE" id="PS51034">
    <property type="entry name" value="ZP_2"/>
    <property type="match status" value="1"/>
</dbReference>
<evidence type="ECO:0000256" key="1">
    <source>
        <dbReference type="ARBA" id="ARBA00022536"/>
    </source>
</evidence>
<dbReference type="SUPFAM" id="SSF56487">
    <property type="entry name" value="SRCR-like"/>
    <property type="match status" value="2"/>
</dbReference>
<evidence type="ECO:0000259" key="8">
    <source>
        <dbReference type="PROSITE" id="PS50287"/>
    </source>
</evidence>
<dbReference type="Gene3D" id="2.60.40.3210">
    <property type="entry name" value="Zona pellucida, ZP-N domain"/>
    <property type="match status" value="1"/>
</dbReference>
<dbReference type="PROSITE" id="PS50287">
    <property type="entry name" value="SRCR_2"/>
    <property type="match status" value="2"/>
</dbReference>
<reference evidence="10" key="2">
    <citation type="submission" date="2025-08" db="UniProtKB">
        <authorList>
            <consortium name="Ensembl"/>
        </authorList>
    </citation>
    <scope>IDENTIFICATION</scope>
</reference>
<proteinExistence type="predicted"/>
<name>A0A4W6EF66_LATCA</name>
<dbReference type="Gene3D" id="3.10.250.10">
    <property type="entry name" value="SRCR-like domain"/>
    <property type="match status" value="2"/>
</dbReference>
<feature type="domain" description="ZP" evidence="9">
    <location>
        <begin position="578"/>
        <end position="828"/>
    </location>
</feature>
<dbReference type="Pfam" id="PF23283">
    <property type="entry name" value="D8C_UMOD"/>
    <property type="match status" value="1"/>
</dbReference>
<dbReference type="GeneTree" id="ENSGT00950000183145"/>
<dbReference type="PRINTS" id="PR00023">
    <property type="entry name" value="ZPELLUCIDA"/>
</dbReference>
<evidence type="ECO:0000313" key="10">
    <source>
        <dbReference type="Ensembl" id="ENSLCAP00010035881.1"/>
    </source>
</evidence>
<dbReference type="InterPro" id="IPR048290">
    <property type="entry name" value="ZP_chr"/>
</dbReference>
<evidence type="ECO:0000256" key="2">
    <source>
        <dbReference type="ARBA" id="ARBA00022729"/>
    </source>
</evidence>
<protein>
    <recommendedName>
        <fullName evidence="12">ZP domain-containing protein</fullName>
    </recommendedName>
</protein>
<dbReference type="Pfam" id="PF00100">
    <property type="entry name" value="Zona_pellucida"/>
    <property type="match status" value="1"/>
</dbReference>
<dbReference type="PROSITE" id="PS00420">
    <property type="entry name" value="SRCR_1"/>
    <property type="match status" value="2"/>
</dbReference>
<dbReference type="AlphaFoldDB" id="A0A4W6EF66"/>
<dbReference type="InterPro" id="IPR053243">
    <property type="entry name" value="SJ_maturation_regulator"/>
</dbReference>
<feature type="chain" id="PRO_5021408888" description="ZP domain-containing protein" evidence="7">
    <location>
        <begin position="23"/>
        <end position="850"/>
    </location>
</feature>
<evidence type="ECO:0000313" key="11">
    <source>
        <dbReference type="Proteomes" id="UP000314980"/>
    </source>
</evidence>
<evidence type="ECO:0000256" key="7">
    <source>
        <dbReference type="SAM" id="SignalP"/>
    </source>
</evidence>
<dbReference type="PANTHER" id="PTHR47653">
    <property type="entry name" value="PROTEIN BARK BEETLE"/>
    <property type="match status" value="1"/>
</dbReference>
<keyword evidence="1" id="KW-0245">EGF-like domain</keyword>
<evidence type="ECO:0008006" key="12">
    <source>
        <dbReference type="Google" id="ProtNLM"/>
    </source>
</evidence>
<organism evidence="10 11">
    <name type="scientific">Lates calcarifer</name>
    <name type="common">Barramundi</name>
    <name type="synonym">Holocentrus calcarifer</name>
    <dbReference type="NCBI Taxonomy" id="8187"/>
    <lineage>
        <taxon>Eukaryota</taxon>
        <taxon>Metazoa</taxon>
        <taxon>Chordata</taxon>
        <taxon>Craniata</taxon>
        <taxon>Vertebrata</taxon>
        <taxon>Euteleostomi</taxon>
        <taxon>Actinopterygii</taxon>
        <taxon>Neopterygii</taxon>
        <taxon>Teleostei</taxon>
        <taxon>Neoteleostei</taxon>
        <taxon>Acanthomorphata</taxon>
        <taxon>Carangaria</taxon>
        <taxon>Carangaria incertae sedis</taxon>
        <taxon>Centropomidae</taxon>
        <taxon>Lates</taxon>
    </lineage>
</organism>
<feature type="disulfide bond" evidence="6">
    <location>
        <begin position="353"/>
        <end position="417"/>
    </location>
</feature>
<dbReference type="InterPro" id="IPR001190">
    <property type="entry name" value="SRCR"/>
</dbReference>
<keyword evidence="4 6" id="KW-1015">Disulfide bond</keyword>
<evidence type="ECO:0000256" key="6">
    <source>
        <dbReference type="PROSITE-ProRule" id="PRU00196"/>
    </source>
</evidence>